<dbReference type="PATRIC" id="fig|1469144.10.peg.3092"/>
<reference evidence="2" key="1">
    <citation type="submission" date="2015-04" db="EMBL/GenBank/DDBJ databases">
        <title>Physiological reanalysis, assessment of diazotrophy, and genome sequences of multiple isolates of Streptomyces thermoautotrophicus.</title>
        <authorList>
            <person name="MacKellar D.C."/>
            <person name="Lieber L."/>
            <person name="Norman J."/>
            <person name="Bolger A."/>
            <person name="Tobin C."/>
            <person name="Murray J.W."/>
            <person name="Chang R."/>
            <person name="Ford T."/>
            <person name="Nguyen P.Q."/>
            <person name="Woodward J."/>
            <person name="Permingeat H."/>
            <person name="Joshi N.S."/>
            <person name="Silver P.A."/>
            <person name="Usadel B."/>
            <person name="Rutherford A.W."/>
            <person name="Friesen M."/>
            <person name="Prell J."/>
        </authorList>
    </citation>
    <scope>NUCLEOTIDE SEQUENCE [LARGE SCALE GENOMIC DNA]</scope>
    <source>
        <strain evidence="2">H1</strain>
    </source>
</reference>
<comment type="caution">
    <text evidence="1">The sequence shown here is derived from an EMBL/GenBank/DDBJ whole genome shotgun (WGS) entry which is preliminary data.</text>
</comment>
<proteinExistence type="predicted"/>
<dbReference type="InterPro" id="IPR013493">
    <property type="entry name" value="CHP02677"/>
</dbReference>
<evidence type="ECO:0000313" key="1">
    <source>
        <dbReference type="EMBL" id="KWX01828.1"/>
    </source>
</evidence>
<dbReference type="Pfam" id="PF09660">
    <property type="entry name" value="DUF2397"/>
    <property type="match status" value="1"/>
</dbReference>
<protein>
    <submittedName>
        <fullName evidence="1">Uncharacterized protein</fullName>
    </submittedName>
</protein>
<gene>
    <name evidence="1" type="ORF">LI90_2860</name>
</gene>
<dbReference type="Proteomes" id="UP000070188">
    <property type="component" value="Unassembled WGS sequence"/>
</dbReference>
<organism evidence="1 2">
    <name type="scientific">Carbonactinospora thermoautotrophica</name>
    <dbReference type="NCBI Taxonomy" id="1469144"/>
    <lineage>
        <taxon>Bacteria</taxon>
        <taxon>Bacillati</taxon>
        <taxon>Actinomycetota</taxon>
        <taxon>Actinomycetes</taxon>
        <taxon>Kitasatosporales</taxon>
        <taxon>Carbonactinosporaceae</taxon>
        <taxon>Carbonactinospora</taxon>
    </lineage>
</organism>
<sequence length="101" mass="11523">MFRFATHDELYLAVMQVFGEANDRLVTALTFDEVLSGLREVGWFDPVPGDRLDRALGQLCEWGLLDRVQNHGAHYATAEEYERKNLQYSLTKRGEAAFEGV</sequence>
<accession>A0A132MV96</accession>
<name>A0A132MV96_9ACTN</name>
<keyword evidence="2" id="KW-1185">Reference proteome</keyword>
<dbReference type="AlphaFoldDB" id="A0A132MV96"/>
<dbReference type="EMBL" id="LAXD01000001">
    <property type="protein sequence ID" value="KWX01828.1"/>
    <property type="molecule type" value="Genomic_DNA"/>
</dbReference>
<dbReference type="STRING" id="1469144.LI90_2860"/>
<evidence type="ECO:0000313" key="2">
    <source>
        <dbReference type="Proteomes" id="UP000070188"/>
    </source>
</evidence>